<name>A0A089PYZ2_9ENTR</name>
<protein>
    <submittedName>
        <fullName evidence="4">Tail protein</fullName>
    </submittedName>
</protein>
<feature type="domain" description="Tail sheath protein subtilisin-like" evidence="2">
    <location>
        <begin position="218"/>
        <end position="374"/>
    </location>
</feature>
<evidence type="ECO:0000259" key="3">
    <source>
        <dbReference type="Pfam" id="PF17482"/>
    </source>
</evidence>
<evidence type="ECO:0000313" key="4">
    <source>
        <dbReference type="EMBL" id="AIR03399.1"/>
    </source>
</evidence>
<evidence type="ECO:0000313" key="5">
    <source>
        <dbReference type="Proteomes" id="UP000029481"/>
    </source>
</evidence>
<organism evidence="4 5">
    <name type="scientific">Cedecea neteri</name>
    <dbReference type="NCBI Taxonomy" id="158822"/>
    <lineage>
        <taxon>Bacteria</taxon>
        <taxon>Pseudomonadati</taxon>
        <taxon>Pseudomonadota</taxon>
        <taxon>Gammaproteobacteria</taxon>
        <taxon>Enterobacterales</taxon>
        <taxon>Enterobacteriaceae</taxon>
        <taxon>Cedecea</taxon>
    </lineage>
</organism>
<dbReference type="Proteomes" id="UP000029481">
    <property type="component" value="Chromosome"/>
</dbReference>
<dbReference type="OrthoDB" id="9767864at2"/>
<comment type="similarity">
    <text evidence="1">Belongs to the myoviridae tail sheath protein family.</text>
</comment>
<evidence type="ECO:0000256" key="1">
    <source>
        <dbReference type="ARBA" id="ARBA00008005"/>
    </source>
</evidence>
<feature type="domain" description="Tail sheath protein C-terminal" evidence="3">
    <location>
        <begin position="378"/>
        <end position="478"/>
    </location>
</feature>
<dbReference type="PANTHER" id="PTHR35861">
    <property type="match status" value="1"/>
</dbReference>
<dbReference type="InterPro" id="IPR052042">
    <property type="entry name" value="Tail_sheath_structural"/>
</dbReference>
<proteinExistence type="inferred from homology"/>
<dbReference type="Pfam" id="PF17482">
    <property type="entry name" value="Phage_sheath_1C"/>
    <property type="match status" value="1"/>
</dbReference>
<accession>A0A089PYZ2</accession>
<dbReference type="PANTHER" id="PTHR35861:SF1">
    <property type="entry name" value="PHAGE TAIL SHEATH PROTEIN"/>
    <property type="match status" value="1"/>
</dbReference>
<dbReference type="AlphaFoldDB" id="A0A089PYZ2"/>
<dbReference type="EMBL" id="CP009451">
    <property type="protein sequence ID" value="AIR03399.1"/>
    <property type="molecule type" value="Genomic_DNA"/>
</dbReference>
<gene>
    <name evidence="4" type="ORF">JT31_01795</name>
</gene>
<evidence type="ECO:0000259" key="2">
    <source>
        <dbReference type="Pfam" id="PF04984"/>
    </source>
</evidence>
<dbReference type="KEGG" id="cnt:JT31_01795"/>
<dbReference type="RefSeq" id="WP_038472639.1">
    <property type="nucleotide sequence ID" value="NZ_CP009451.1"/>
</dbReference>
<dbReference type="Pfam" id="PF04984">
    <property type="entry name" value="Phage_sheath_1"/>
    <property type="match status" value="1"/>
</dbReference>
<reference evidence="4 5" key="1">
    <citation type="submission" date="2014-09" db="EMBL/GenBank/DDBJ databases">
        <title>Cedecea neteri SSMD04 Genome Sequencing.</title>
        <authorList>
            <person name="Tan J.-Y."/>
        </authorList>
    </citation>
    <scope>NUCLEOTIDE SEQUENCE [LARGE SCALE GENOMIC DNA]</scope>
    <source>
        <strain evidence="4 5">SSMD04</strain>
    </source>
</reference>
<dbReference type="InterPro" id="IPR035089">
    <property type="entry name" value="Phage_sheath_subtilisin"/>
</dbReference>
<sequence length="490" mass="52342">MSELHGVETIELTQGTVAVTTIRTAVIGLAGTAPDAATGTVAALQTGSALLDSLLVFSAKKAGVVGNKYSVTAAAAILDPADSKEIMPAIKYVDGVLDITLGIDDKGEVTTTAAEVMTLVNALADSDITAAVTGEATGIVLPFSEALAGGTDEPYPLNVPVVVAGGISQAKKLGATGSLPAALADIFDQEGALVVIVRAEADEKEETQRANIIAAVAALQDSKSITTYQPRILIAPDFSDDGAVAKQLETTANKLRGVAYVDSASMATAQDVVLRRSMFGARVELLRPHVAQAATTGEIIYRPYSACAAGLRARIDRENGWWWSKSNQEIMNILGVEQVDSFELNDPNCVANLLNMDNVSTIIRYDGFRHWGNRLCTTDPQLRFESVRRSADVIEDSIEQTMMLYIDRPLDKQVADDIIGTINSYMRKLKGLGAIFGGKAWLDEELNTAETIAAGVLYIDYDFGPKSPLEHLVMRVKINNTYAVVEMVTK</sequence>
<dbReference type="InterPro" id="IPR020287">
    <property type="entry name" value="Tail_sheath_C"/>
</dbReference>
<keyword evidence="5" id="KW-1185">Reference proteome</keyword>